<dbReference type="InterPro" id="IPR032710">
    <property type="entry name" value="NTF2-like_dom_sf"/>
</dbReference>
<dbReference type="Proteomes" id="UP000290287">
    <property type="component" value="Unassembled WGS sequence"/>
</dbReference>
<dbReference type="Gene3D" id="3.10.450.50">
    <property type="match status" value="1"/>
</dbReference>
<dbReference type="GO" id="GO:0016853">
    <property type="term" value="F:isomerase activity"/>
    <property type="evidence" value="ECO:0007669"/>
    <property type="project" value="UniProtKB-KW"/>
</dbReference>
<dbReference type="AlphaFoldDB" id="A0A4Q0YMY8"/>
<sequence>MTVVDAQLKNIAIIDTYFNSLATGDMETFASLFSANVVWHQPGNNKFSGEKHGMAGIGGMVAGMMEESQGTFVVQPDGRAMANGEYVAAPVKFSGSKTISGTSHEIDMKGKDLFRLNNGKIAEVWLFSDDQEAEDNFWDL</sequence>
<accession>A0A4Q0YMY8</accession>
<proteinExistence type="predicted"/>
<dbReference type="InterPro" id="IPR037401">
    <property type="entry name" value="SnoaL-like"/>
</dbReference>
<evidence type="ECO:0000259" key="1">
    <source>
        <dbReference type="Pfam" id="PF12680"/>
    </source>
</evidence>
<name>A0A4Q0YMY8_9GAMM</name>
<dbReference type="PANTHER" id="PTHR41252">
    <property type="entry name" value="BLR2505 PROTEIN"/>
    <property type="match status" value="1"/>
</dbReference>
<organism evidence="2 3">
    <name type="scientific">Veronia nyctiphanis</name>
    <dbReference type="NCBI Taxonomy" id="1278244"/>
    <lineage>
        <taxon>Bacteria</taxon>
        <taxon>Pseudomonadati</taxon>
        <taxon>Pseudomonadota</taxon>
        <taxon>Gammaproteobacteria</taxon>
        <taxon>Vibrionales</taxon>
        <taxon>Vibrionaceae</taxon>
        <taxon>Veronia</taxon>
    </lineage>
</organism>
<comment type="caution">
    <text evidence="2">The sequence shown here is derived from an EMBL/GenBank/DDBJ whole genome shotgun (WGS) entry which is preliminary data.</text>
</comment>
<dbReference type="EMBL" id="PEIB01000033">
    <property type="protein sequence ID" value="RXJ71745.1"/>
    <property type="molecule type" value="Genomic_DNA"/>
</dbReference>
<gene>
    <name evidence="2" type="ORF">CS022_20080</name>
</gene>
<evidence type="ECO:0000313" key="2">
    <source>
        <dbReference type="EMBL" id="RXJ71745.1"/>
    </source>
</evidence>
<dbReference type="RefSeq" id="WP_129123719.1">
    <property type="nucleotide sequence ID" value="NZ_PEIB01000033.1"/>
</dbReference>
<protein>
    <submittedName>
        <fullName evidence="2">Ketosteroid isomerase</fullName>
    </submittedName>
</protein>
<dbReference type="SUPFAM" id="SSF54427">
    <property type="entry name" value="NTF2-like"/>
    <property type="match status" value="1"/>
</dbReference>
<feature type="domain" description="SnoaL-like" evidence="1">
    <location>
        <begin position="16"/>
        <end position="124"/>
    </location>
</feature>
<reference evidence="2 3" key="1">
    <citation type="submission" date="2017-10" db="EMBL/GenBank/DDBJ databases">
        <title>Nyctiphanis sp. nov., isolated from the stomach of the euphausiid Nyctiphanes simplex (Hansen, 1911) in the Gulf of California.</title>
        <authorList>
            <person name="Gomez-Gil B."/>
            <person name="Aguilar-Mendez M."/>
            <person name="Lopez-Cortes A."/>
            <person name="Gomez-Gutierrez J."/>
            <person name="Roque A."/>
            <person name="Lang E."/>
            <person name="Gonzalez-Castillo A."/>
        </authorList>
    </citation>
    <scope>NUCLEOTIDE SEQUENCE [LARGE SCALE GENOMIC DNA]</scope>
    <source>
        <strain evidence="2 3">CAIM 600</strain>
    </source>
</reference>
<keyword evidence="2" id="KW-0413">Isomerase</keyword>
<dbReference type="Pfam" id="PF12680">
    <property type="entry name" value="SnoaL_2"/>
    <property type="match status" value="1"/>
</dbReference>
<evidence type="ECO:0000313" key="3">
    <source>
        <dbReference type="Proteomes" id="UP000290287"/>
    </source>
</evidence>
<dbReference type="OrthoDB" id="8375282at2"/>
<keyword evidence="3" id="KW-1185">Reference proteome</keyword>
<dbReference type="PANTHER" id="PTHR41252:SF1">
    <property type="entry name" value="BLR2505 PROTEIN"/>
    <property type="match status" value="1"/>
</dbReference>